<dbReference type="EMBL" id="GBXM01073524">
    <property type="protein sequence ID" value="JAH35053.1"/>
    <property type="molecule type" value="Transcribed_RNA"/>
</dbReference>
<sequence length="69" mass="8088">MIYIELWQNKGFPRFFGDGIVNRDLNYMKDTQKGKKEAFFYLVLYECNSCCLFLILLTRNLLSAGLPVN</sequence>
<reference evidence="2" key="1">
    <citation type="submission" date="2014-11" db="EMBL/GenBank/DDBJ databases">
        <authorList>
            <person name="Amaro Gonzalez C."/>
        </authorList>
    </citation>
    <scope>NUCLEOTIDE SEQUENCE</scope>
</reference>
<accession>A0A0E9S3E1</accession>
<keyword evidence="1" id="KW-0472">Membrane</keyword>
<keyword evidence="1" id="KW-1133">Transmembrane helix</keyword>
<evidence type="ECO:0000313" key="2">
    <source>
        <dbReference type="EMBL" id="JAH35053.1"/>
    </source>
</evidence>
<protein>
    <submittedName>
        <fullName evidence="2">Uncharacterized protein</fullName>
    </submittedName>
</protein>
<name>A0A0E9S3E1_ANGAN</name>
<reference evidence="2" key="2">
    <citation type="journal article" date="2015" name="Fish Shellfish Immunol.">
        <title>Early steps in the European eel (Anguilla anguilla)-Vibrio vulnificus interaction in the gills: Role of the RtxA13 toxin.</title>
        <authorList>
            <person name="Callol A."/>
            <person name="Pajuelo D."/>
            <person name="Ebbesson L."/>
            <person name="Teles M."/>
            <person name="MacKenzie S."/>
            <person name="Amaro C."/>
        </authorList>
    </citation>
    <scope>NUCLEOTIDE SEQUENCE</scope>
</reference>
<keyword evidence="1" id="KW-0812">Transmembrane</keyword>
<dbReference type="AlphaFoldDB" id="A0A0E9S3E1"/>
<organism evidence="2">
    <name type="scientific">Anguilla anguilla</name>
    <name type="common">European freshwater eel</name>
    <name type="synonym">Muraena anguilla</name>
    <dbReference type="NCBI Taxonomy" id="7936"/>
    <lineage>
        <taxon>Eukaryota</taxon>
        <taxon>Metazoa</taxon>
        <taxon>Chordata</taxon>
        <taxon>Craniata</taxon>
        <taxon>Vertebrata</taxon>
        <taxon>Euteleostomi</taxon>
        <taxon>Actinopterygii</taxon>
        <taxon>Neopterygii</taxon>
        <taxon>Teleostei</taxon>
        <taxon>Anguilliformes</taxon>
        <taxon>Anguillidae</taxon>
        <taxon>Anguilla</taxon>
    </lineage>
</organism>
<evidence type="ECO:0000256" key="1">
    <source>
        <dbReference type="SAM" id="Phobius"/>
    </source>
</evidence>
<proteinExistence type="predicted"/>
<feature type="transmembrane region" description="Helical" evidence="1">
    <location>
        <begin position="38"/>
        <end position="57"/>
    </location>
</feature>